<sequence>MTAHPLPLAHLLRPSVGGTAGTQALPAVGLATTATALAAAGYHLVFERTASLTACLVVAFVLFSAALLRASGPGALLPDVGTMVLAQAAACCWFAFAASEPRPTGGAFHGGAGGAMHLLMTAVTVGALRAVARSRFELRAMMQTGLRTFVHRLCVLVSARTSAVATVDPSRLSGSLSDDGDECLFEVLLVGSTGRRGPP</sequence>
<proteinExistence type="predicted"/>
<accession>A0ABQ3S531</accession>
<comment type="caution">
    <text evidence="2">The sequence shown here is derived from an EMBL/GenBank/DDBJ whole genome shotgun (WGS) entry which is preliminary data.</text>
</comment>
<evidence type="ECO:0000313" key="3">
    <source>
        <dbReference type="Proteomes" id="UP000649259"/>
    </source>
</evidence>
<dbReference type="Proteomes" id="UP000649259">
    <property type="component" value="Unassembled WGS sequence"/>
</dbReference>
<name>A0ABQ3S531_9ACTN</name>
<keyword evidence="1" id="KW-1133">Transmembrane helix</keyword>
<dbReference type="GeneID" id="91472732"/>
<reference evidence="3" key="1">
    <citation type="submission" date="2023-07" db="EMBL/GenBank/DDBJ databases">
        <title>Whole genome shotgun sequence of Streptomyces cacaoi subsp. asoensis NBRC 13813.</title>
        <authorList>
            <person name="Komaki H."/>
            <person name="Tamura T."/>
        </authorList>
    </citation>
    <scope>NUCLEOTIDE SEQUENCE [LARGE SCALE GENOMIC DNA]</scope>
    <source>
        <strain evidence="3">NBRC 13813</strain>
    </source>
</reference>
<keyword evidence="1" id="KW-0812">Transmembrane</keyword>
<organism evidence="2 3">
    <name type="scientific">Streptomyces asoensis</name>
    <dbReference type="NCBI Taxonomy" id="249586"/>
    <lineage>
        <taxon>Bacteria</taxon>
        <taxon>Bacillati</taxon>
        <taxon>Actinomycetota</taxon>
        <taxon>Actinomycetes</taxon>
        <taxon>Kitasatosporales</taxon>
        <taxon>Streptomycetaceae</taxon>
        <taxon>Streptomyces</taxon>
    </lineage>
</organism>
<dbReference type="RefSeq" id="WP_189921752.1">
    <property type="nucleotide sequence ID" value="NZ_BMSI01000005.1"/>
</dbReference>
<evidence type="ECO:0000256" key="1">
    <source>
        <dbReference type="SAM" id="Phobius"/>
    </source>
</evidence>
<gene>
    <name evidence="2" type="ORF">Saso_48950</name>
</gene>
<evidence type="ECO:0000313" key="2">
    <source>
        <dbReference type="EMBL" id="GHI63245.1"/>
    </source>
</evidence>
<keyword evidence="1" id="KW-0472">Membrane</keyword>
<dbReference type="EMBL" id="BNEB01000005">
    <property type="protein sequence ID" value="GHI63245.1"/>
    <property type="molecule type" value="Genomic_DNA"/>
</dbReference>
<evidence type="ECO:0008006" key="4">
    <source>
        <dbReference type="Google" id="ProtNLM"/>
    </source>
</evidence>
<feature type="transmembrane region" description="Helical" evidence="1">
    <location>
        <begin position="111"/>
        <end position="132"/>
    </location>
</feature>
<protein>
    <recommendedName>
        <fullName evidence="4">Integral membrane protein</fullName>
    </recommendedName>
</protein>
<feature type="transmembrane region" description="Helical" evidence="1">
    <location>
        <begin position="50"/>
        <end position="68"/>
    </location>
</feature>
<keyword evidence="3" id="KW-1185">Reference proteome</keyword>